<organism evidence="3 4">
    <name type="scientific">Pyxidicoccus fallax</name>
    <dbReference type="NCBI Taxonomy" id="394095"/>
    <lineage>
        <taxon>Bacteria</taxon>
        <taxon>Pseudomonadati</taxon>
        <taxon>Myxococcota</taxon>
        <taxon>Myxococcia</taxon>
        <taxon>Myxococcales</taxon>
        <taxon>Cystobacterineae</taxon>
        <taxon>Myxococcaceae</taxon>
        <taxon>Pyxidicoccus</taxon>
    </lineage>
</organism>
<dbReference type="InterPro" id="IPR005031">
    <property type="entry name" value="COQ10_START"/>
</dbReference>
<dbReference type="RefSeq" id="WP_169347312.1">
    <property type="nucleotide sequence ID" value="NZ_JABBJJ010000119.1"/>
</dbReference>
<feature type="domain" description="Coenzyme Q-binding protein COQ10 START" evidence="2">
    <location>
        <begin position="10"/>
        <end position="113"/>
    </location>
</feature>
<evidence type="ECO:0000256" key="1">
    <source>
        <dbReference type="ARBA" id="ARBA00008918"/>
    </source>
</evidence>
<comment type="caution">
    <text evidence="3">The sequence shown here is derived from an EMBL/GenBank/DDBJ whole genome shotgun (WGS) entry which is preliminary data.</text>
</comment>
<gene>
    <name evidence="3" type="ORF">HG543_24715</name>
</gene>
<dbReference type="AlphaFoldDB" id="A0A848LK14"/>
<dbReference type="Pfam" id="PF03364">
    <property type="entry name" value="Polyketide_cyc"/>
    <property type="match status" value="1"/>
</dbReference>
<dbReference type="Pfam" id="PF10604">
    <property type="entry name" value="Polyketide_cyc2"/>
    <property type="match status" value="1"/>
</dbReference>
<keyword evidence="4" id="KW-1185">Reference proteome</keyword>
<evidence type="ECO:0000313" key="4">
    <source>
        <dbReference type="Proteomes" id="UP000518300"/>
    </source>
</evidence>
<name>A0A848LK14_9BACT</name>
<dbReference type="CDD" id="cd08861">
    <property type="entry name" value="OtcD1_ARO-CYC_like"/>
    <property type="match status" value="2"/>
</dbReference>
<protein>
    <recommendedName>
        <fullName evidence="2">Coenzyme Q-binding protein COQ10 START domain-containing protein</fullName>
    </recommendedName>
</protein>
<dbReference type="Proteomes" id="UP000518300">
    <property type="component" value="Unassembled WGS sequence"/>
</dbReference>
<dbReference type="EMBL" id="JABBJJ010000119">
    <property type="protein sequence ID" value="NMO18036.1"/>
    <property type="molecule type" value="Genomic_DNA"/>
</dbReference>
<evidence type="ECO:0000313" key="3">
    <source>
        <dbReference type="EMBL" id="NMO18036.1"/>
    </source>
</evidence>
<sequence length="320" mass="36583">MYRMKHQIEIDAPVHVVFDLIRYVECWPAIFPPCKAARIVAEEGARQVIEISALANGQPMSWRSEREVHPDVRHISFRQVRPSPLLERMEGDWHFHALRSGTLAVLEHRFAVKAQPHGLVEGVTTQQEALDFMVRSTDDNSQKELQALKQFLESKERAGRKQEAPPRAEFEESLTISAPPERVYALLQQATGWPELLPHCRAVDMRYDDGRNQEFVMTVEVRGSEERIRTIRRCNTHGRNITYFQPEPPPVLREHTGEWRVEPVPGGVRVVSWHAVELAPEKAREMWGDIGTDEALRRVANAINANSLGTMKAIKARVEA</sequence>
<dbReference type="Gene3D" id="3.30.530.20">
    <property type="match status" value="2"/>
</dbReference>
<proteinExistence type="inferred from homology"/>
<reference evidence="3 4" key="1">
    <citation type="submission" date="2020-04" db="EMBL/GenBank/DDBJ databases">
        <title>Draft genome of Pyxidicoccus fallax type strain.</title>
        <authorList>
            <person name="Whitworth D.E."/>
        </authorList>
    </citation>
    <scope>NUCLEOTIDE SEQUENCE [LARGE SCALE GENOMIC DNA]</scope>
    <source>
        <strain evidence="3 4">DSM 14698</strain>
    </source>
</reference>
<evidence type="ECO:0000259" key="2">
    <source>
        <dbReference type="Pfam" id="PF03364"/>
    </source>
</evidence>
<accession>A0A848LK14</accession>
<dbReference type="InterPro" id="IPR019587">
    <property type="entry name" value="Polyketide_cyclase/dehydratase"/>
</dbReference>
<dbReference type="InterPro" id="IPR023393">
    <property type="entry name" value="START-like_dom_sf"/>
</dbReference>
<dbReference type="SUPFAM" id="SSF55961">
    <property type="entry name" value="Bet v1-like"/>
    <property type="match status" value="2"/>
</dbReference>
<comment type="similarity">
    <text evidence="1">Belongs to the ribosome association toxin RatA family.</text>
</comment>